<accession>A0A3P8DJS7</accession>
<name>A0A3P8DJS7_9TREM</name>
<protein>
    <submittedName>
        <fullName evidence="1">Uncharacterized protein</fullName>
    </submittedName>
</protein>
<reference evidence="1 2" key="1">
    <citation type="submission" date="2018-11" db="EMBL/GenBank/DDBJ databases">
        <authorList>
            <consortium name="Pathogen Informatics"/>
        </authorList>
    </citation>
    <scope>NUCLEOTIDE SEQUENCE [LARGE SCALE GENOMIC DNA]</scope>
    <source>
        <strain evidence="1 2">Zambia</strain>
    </source>
</reference>
<evidence type="ECO:0000313" key="2">
    <source>
        <dbReference type="Proteomes" id="UP000277204"/>
    </source>
</evidence>
<evidence type="ECO:0000313" key="1">
    <source>
        <dbReference type="EMBL" id="VDO96482.1"/>
    </source>
</evidence>
<proteinExistence type="predicted"/>
<dbReference type="EMBL" id="UZAI01006714">
    <property type="protein sequence ID" value="VDO96482.1"/>
    <property type="molecule type" value="Genomic_DNA"/>
</dbReference>
<dbReference type="Proteomes" id="UP000277204">
    <property type="component" value="Unassembled WGS sequence"/>
</dbReference>
<gene>
    <name evidence="1" type="ORF">SMRZ_LOCUS11670</name>
</gene>
<organism evidence="1 2">
    <name type="scientific">Schistosoma margrebowiei</name>
    <dbReference type="NCBI Taxonomy" id="48269"/>
    <lineage>
        <taxon>Eukaryota</taxon>
        <taxon>Metazoa</taxon>
        <taxon>Spiralia</taxon>
        <taxon>Lophotrochozoa</taxon>
        <taxon>Platyhelminthes</taxon>
        <taxon>Trematoda</taxon>
        <taxon>Digenea</taxon>
        <taxon>Strigeidida</taxon>
        <taxon>Schistosomatoidea</taxon>
        <taxon>Schistosomatidae</taxon>
        <taxon>Schistosoma</taxon>
    </lineage>
</organism>
<keyword evidence="2" id="KW-1185">Reference proteome</keyword>
<dbReference type="AlphaFoldDB" id="A0A3P8DJS7"/>
<sequence length="39" mass="4233">MSSRITLTCATPVTVKGTPSDVSTFSQTGFRVITPREIF</sequence>